<reference evidence="3 4" key="1">
    <citation type="submission" date="2006-03" db="EMBL/GenBank/DDBJ databases">
        <authorList>
            <person name="Bartlett D.H."/>
            <person name="Valle G."/>
            <person name="Lauro F.M."/>
            <person name="Vezzi A."/>
            <person name="Simonato F."/>
            <person name="Eloe E."/>
            <person name="Vitulo N."/>
            <person name="Stratton T.K."/>
            <person name="D'angelo M."/>
            <person name="Ferriera S."/>
            <person name="Johnson J."/>
            <person name="Kravitz S."/>
            <person name="Beeson K."/>
            <person name="Sutton G."/>
            <person name="Rogers Y."/>
            <person name="Friedman R."/>
            <person name="Frazier M."/>
            <person name="Venter J.C."/>
        </authorList>
    </citation>
    <scope>NUCLEOTIDE SEQUENCE [LARGE SCALE GENOMIC DNA]</scope>
    <source>
        <strain evidence="3 4">3TCK</strain>
    </source>
</reference>
<dbReference type="PIRSF" id="PIRSF011588">
    <property type="entry name" value="Gly_sarc_betain_red_a/b"/>
    <property type="match status" value="1"/>
</dbReference>
<dbReference type="AlphaFoldDB" id="Q1Z9N9"/>
<dbReference type="InterPro" id="IPR015417">
    <property type="entry name" value="Gly_reductase_pB_sua/b"/>
</dbReference>
<proteinExistence type="predicted"/>
<protein>
    <submittedName>
        <fullName evidence="3">Hypothetical glycine reductase proprotein GrdE</fullName>
    </submittedName>
</protein>
<gene>
    <name evidence="3" type="ORF">P3TCK_05481</name>
</gene>
<evidence type="ECO:0000256" key="1">
    <source>
        <dbReference type="PIRSR" id="PIRSR011588-50"/>
    </source>
</evidence>
<evidence type="ECO:0000256" key="2">
    <source>
        <dbReference type="PIRSR" id="PIRSR011588-51"/>
    </source>
</evidence>
<dbReference type="EMBL" id="AAPH01000001">
    <property type="protein sequence ID" value="EAS45803.1"/>
    <property type="molecule type" value="Genomic_DNA"/>
</dbReference>
<feature type="modified residue" description="Pyruvic acid (Cys)" evidence="2">
    <location>
        <position position="252"/>
    </location>
</feature>
<dbReference type="Pfam" id="PF09338">
    <property type="entry name" value="Gly_reductase"/>
    <property type="match status" value="1"/>
</dbReference>
<feature type="active site" description="Schiff-base intermediate with substrate; via pyruvic acid" evidence="1">
    <location>
        <position position="252"/>
    </location>
</feature>
<keyword evidence="1" id="KW-0704">Schiff base</keyword>
<comment type="caution">
    <text evidence="3">The sequence shown here is derived from an EMBL/GenBank/DDBJ whole genome shotgun (WGS) entry which is preliminary data.</text>
</comment>
<dbReference type="Proteomes" id="UP000003789">
    <property type="component" value="Unassembled WGS sequence"/>
</dbReference>
<evidence type="ECO:0000313" key="3">
    <source>
        <dbReference type="EMBL" id="EAS45803.1"/>
    </source>
</evidence>
<dbReference type="GO" id="GO:0050485">
    <property type="term" value="F:oxidoreductase activity, acting on X-H and Y-H to form an X-Y bond, with a disulfide as acceptor"/>
    <property type="evidence" value="ECO:0007669"/>
    <property type="project" value="InterPro"/>
</dbReference>
<name>Q1Z9N9_9GAMM</name>
<accession>Q1Z9N9</accession>
<dbReference type="InterPro" id="IPR016585">
    <property type="entry name" value="Gly/sarc/bet_Rdtase_B_asu/bsu"/>
</dbReference>
<sequence>MDACLEKQMKLELGNINIRDLAFGSTSEIKENTVVIDEHALKGYLCELDHRIRSIELSIAKPGDSTRIMPVKDAIEPRVKVSGGGDIFPGRHLGEETMVGEGRTHVLKGMAVVTTGEIVGFQEGIIDMSGPGAEFTPFSRTLNLVIQCEVEESCNQYDHEAVVRLVGLEAGRWIGKLGEHITPDEIETYETKPLLEQAAQHPTLPKVGYVYMLQSQGLLHDTYYYGVDVKGILPTLMYPTEVMDGAIISGNCVSACDKNTSYVHQNSPVIYDLYRHHGVDYNFMGVIVTNENVTLRDKERSSNFVVKLAKQMGWDAAIVSEEGFGNPDADLMMNCSKLEAAGIQTVLLTDEYAGQNGESQSLADSHKSADAVVTNGNANQLITLPAMNRVIGHDRYADIVAGGFNGSLHEDGSITVELQAIIGATSELGFHFLTTKAC</sequence>
<dbReference type="HOGENOM" id="CLU_050376_0_0_6"/>
<evidence type="ECO:0000313" key="4">
    <source>
        <dbReference type="Proteomes" id="UP000003789"/>
    </source>
</evidence>
<organism evidence="3 4">
    <name type="scientific">Photobacterium profundum 3TCK</name>
    <dbReference type="NCBI Taxonomy" id="314280"/>
    <lineage>
        <taxon>Bacteria</taxon>
        <taxon>Pseudomonadati</taxon>
        <taxon>Pseudomonadota</taxon>
        <taxon>Gammaproteobacteria</taxon>
        <taxon>Vibrionales</taxon>
        <taxon>Vibrionaceae</taxon>
        <taxon>Photobacterium</taxon>
    </lineage>
</organism>
<keyword evidence="2" id="KW-0670">Pyruvate</keyword>